<organism evidence="1 2">
    <name type="scientific">Pyropia yezoensis</name>
    <name type="common">Susabi-nori</name>
    <name type="synonym">Porphyra yezoensis</name>
    <dbReference type="NCBI Taxonomy" id="2788"/>
    <lineage>
        <taxon>Eukaryota</taxon>
        <taxon>Rhodophyta</taxon>
        <taxon>Bangiophyceae</taxon>
        <taxon>Bangiales</taxon>
        <taxon>Bangiaceae</taxon>
        <taxon>Pyropia</taxon>
    </lineage>
</organism>
<evidence type="ECO:0000313" key="1">
    <source>
        <dbReference type="EMBL" id="KAK1861724.1"/>
    </source>
</evidence>
<dbReference type="EMBL" id="CM020618">
    <property type="protein sequence ID" value="KAK1861724.1"/>
    <property type="molecule type" value="Genomic_DNA"/>
</dbReference>
<comment type="caution">
    <text evidence="1">The sequence shown here is derived from an EMBL/GenBank/DDBJ whole genome shotgun (WGS) entry which is preliminary data.</text>
</comment>
<keyword evidence="2" id="KW-1185">Reference proteome</keyword>
<accession>A0ACC3BUJ9</accession>
<name>A0ACC3BUJ9_PYRYE</name>
<proteinExistence type="predicted"/>
<gene>
    <name evidence="1" type="ORF">I4F81_004304</name>
</gene>
<protein>
    <submittedName>
        <fullName evidence="1">Uncharacterized protein</fullName>
    </submittedName>
</protein>
<reference evidence="1" key="1">
    <citation type="submission" date="2019-11" db="EMBL/GenBank/DDBJ databases">
        <title>Nori genome reveals adaptations in red seaweeds to the harsh intertidal environment.</title>
        <authorList>
            <person name="Wang D."/>
            <person name="Mao Y."/>
        </authorList>
    </citation>
    <scope>NUCLEOTIDE SEQUENCE</scope>
    <source>
        <tissue evidence="1">Gametophyte</tissue>
    </source>
</reference>
<dbReference type="Proteomes" id="UP000798662">
    <property type="component" value="Chromosome 1"/>
</dbReference>
<evidence type="ECO:0000313" key="2">
    <source>
        <dbReference type="Proteomes" id="UP000798662"/>
    </source>
</evidence>
<sequence length="510" mass="52501">MHGVRRGHSAANAAEAAAAAAHAAGLHTLTKAGLAARRRRSTAAADVAASARALEANPDEYSLWALRYDALVSLGRAVTTLPLPGKGAEQAPQPPPAGIGEAQSVAAALRASEARHAACVAFEAKMPAFKRTAAADEKDSASASLRMARANTSLYEGGGDHAAPEAQGVQPTASPPSLTDTASTSCPSAAAADSDVARATAIRSAEAILVAAWKADLSLTARCLRAQPKSYPTWQHRIQLLSAYVVAAGLPAGVLPTAITAEARLSETLLAADARNFHGWAHRLRSRRLAAGLPGADPAASDVADVLFTRKCIDADFTNYSAWHRRSVVLPRVAAAAAAAAAAARGQAVGPVEKEGAVAAMGGGALGGAAAVALPPDVRAAELALVRDAVWTEPALESAWVYHRWLVTAAGGSEEDPEAARSLALAEATAVRQLLHVEPDAVWALRSLAALLVGAAGNGSHAAEHERELAEADAALTRAASLDRLRAGLYTDLLVDIRKRQEQQPKSSQS</sequence>